<dbReference type="InterPro" id="IPR023298">
    <property type="entry name" value="ATPase_P-typ_TM_dom_sf"/>
</dbReference>
<evidence type="ECO:0000256" key="2">
    <source>
        <dbReference type="ARBA" id="ARBA00006024"/>
    </source>
</evidence>
<feature type="transmembrane region" description="Helical" evidence="11">
    <location>
        <begin position="236"/>
        <end position="255"/>
    </location>
</feature>
<dbReference type="AlphaFoldDB" id="A0A367CDB1"/>
<sequence>MNKIKYNPFMLAIACLLLMVTGWLSDHFIASLAPYLYLSAIIVGGFKQTREGLLELWNDRTLNVDLLMALAAIGACLIGNFFEGAMLTFIFCLSGALEEYTTSKSQKEITALMNIQPRIAQRLTDSGEIQETGIENLSIGDRVFVAKGATIPIDGVLESPQAIIDEATISGESIPVEKVFQDEVLAGTLNQCNPLTISVTKKSDDTVFAKIIKLVEAAQNTPTKTASFISRIENTYVKLVLLIVPLMIAISYFIFGWSFQESFYRGMVLLVVASPCALVASATPATLAALSNSAKKGVLIKGGIYLEQLAELKAIAFDKTGTLTKGKPVVTDSYFFAEKELSQQLLVSMEKKTTHPLAQAIVTHFDLELPQDIQQLSIEEITGLGLQTIYQNEHWAVGKLNKSALSSEDVDKIKTIQQLEEQGKTVIALTKNDQLMAVLGLLDVPKENASEAIAYFRSQKIHTSMITGDNEGTAKAIASQVGIDSFYANSTPAEKTAYIQTEKEKYQTNAMVGDGVNDAPALATASLGIAMGQGTDAAMEIADIVLVHNALDKLVYAHQLSLKMKKIIKQNIIFSIAVICLLILSNFFQFLTLPFGVIGHEGSTILVILNGLRLLKPLKESKEATTRCANCPLYKVHLT</sequence>
<dbReference type="GO" id="GO:0019829">
    <property type="term" value="F:ATPase-coupled monoatomic cation transmembrane transporter activity"/>
    <property type="evidence" value="ECO:0007669"/>
    <property type="project" value="InterPro"/>
</dbReference>
<dbReference type="GO" id="GO:0005524">
    <property type="term" value="F:ATP binding"/>
    <property type="evidence" value="ECO:0007669"/>
    <property type="project" value="UniProtKB-UniRule"/>
</dbReference>
<keyword evidence="11" id="KW-1003">Cell membrane</keyword>
<comment type="subcellular location">
    <subcellularLocation>
        <location evidence="11">Cell membrane</location>
    </subcellularLocation>
    <subcellularLocation>
        <location evidence="1">Membrane</location>
        <topology evidence="1">Multi-pass membrane protein</topology>
    </subcellularLocation>
</comment>
<dbReference type="SUPFAM" id="SSF81665">
    <property type="entry name" value="Calcium ATPase, transmembrane domain M"/>
    <property type="match status" value="1"/>
</dbReference>
<accession>A0A367CDB1</accession>
<dbReference type="InterPro" id="IPR027256">
    <property type="entry name" value="P-typ_ATPase_IB"/>
</dbReference>
<evidence type="ECO:0000256" key="9">
    <source>
        <dbReference type="ARBA" id="ARBA00022989"/>
    </source>
</evidence>
<keyword evidence="5 11" id="KW-0547">Nucleotide-binding</keyword>
<dbReference type="SUPFAM" id="SSF81653">
    <property type="entry name" value="Calcium ATPase, transduction domain A"/>
    <property type="match status" value="1"/>
</dbReference>
<dbReference type="PROSITE" id="PS00154">
    <property type="entry name" value="ATPASE_E1_E2"/>
    <property type="match status" value="1"/>
</dbReference>
<dbReference type="CDD" id="cd07551">
    <property type="entry name" value="P-type_ATPase_HM_ZosA_PfeT-like"/>
    <property type="match status" value="1"/>
</dbReference>
<dbReference type="PANTHER" id="PTHR43079">
    <property type="entry name" value="PROBABLE CADMIUM/ZINC-TRANSPORTING ATPASE HMA1"/>
    <property type="match status" value="1"/>
</dbReference>
<dbReference type="PANTHER" id="PTHR43079:SF1">
    <property type="entry name" value="CADMIUM_ZINC-TRANSPORTING ATPASE HMA1, CHLOROPLASTIC-RELATED"/>
    <property type="match status" value="1"/>
</dbReference>
<keyword evidence="6 11" id="KW-0067">ATP-binding</keyword>
<dbReference type="Gene3D" id="3.40.50.1000">
    <property type="entry name" value="HAD superfamily/HAD-like"/>
    <property type="match status" value="1"/>
</dbReference>
<dbReference type="GO" id="GO:0046872">
    <property type="term" value="F:metal ion binding"/>
    <property type="evidence" value="ECO:0007669"/>
    <property type="project" value="UniProtKB-KW"/>
</dbReference>
<dbReference type="NCBIfam" id="TIGR01494">
    <property type="entry name" value="ATPase_P-type"/>
    <property type="match status" value="1"/>
</dbReference>
<proteinExistence type="inferred from homology"/>
<dbReference type="InterPro" id="IPR008250">
    <property type="entry name" value="ATPase_P-typ_transduc_dom_A_sf"/>
</dbReference>
<evidence type="ECO:0000256" key="6">
    <source>
        <dbReference type="ARBA" id="ARBA00022840"/>
    </source>
</evidence>
<evidence type="ECO:0000256" key="8">
    <source>
        <dbReference type="ARBA" id="ARBA00022967"/>
    </source>
</evidence>
<dbReference type="SFLD" id="SFLDF00027">
    <property type="entry name" value="p-type_atpase"/>
    <property type="match status" value="1"/>
</dbReference>
<gene>
    <name evidence="13" type="ORF">EA71_01187</name>
</gene>
<dbReference type="PRINTS" id="PR00941">
    <property type="entry name" value="CDATPASE"/>
</dbReference>
<evidence type="ECO:0000313" key="13">
    <source>
        <dbReference type="EMBL" id="RCA10436.1"/>
    </source>
</evidence>
<keyword evidence="4 11" id="KW-0479">Metal-binding</keyword>
<dbReference type="EMBL" id="LEPB01000004">
    <property type="protein sequence ID" value="RCA10436.1"/>
    <property type="molecule type" value="Genomic_DNA"/>
</dbReference>
<dbReference type="InterPro" id="IPR059000">
    <property type="entry name" value="ATPase_P-type_domA"/>
</dbReference>
<dbReference type="InterPro" id="IPR001757">
    <property type="entry name" value="P_typ_ATPase"/>
</dbReference>
<keyword evidence="9 11" id="KW-1133">Transmembrane helix</keyword>
<dbReference type="Pfam" id="PF00122">
    <property type="entry name" value="E1-E2_ATPase"/>
    <property type="match status" value="1"/>
</dbReference>
<evidence type="ECO:0000256" key="10">
    <source>
        <dbReference type="ARBA" id="ARBA00023136"/>
    </source>
</evidence>
<organism evidence="13 14">
    <name type="scientific">Enterococcus durans</name>
    <dbReference type="NCBI Taxonomy" id="53345"/>
    <lineage>
        <taxon>Bacteria</taxon>
        <taxon>Bacillati</taxon>
        <taxon>Bacillota</taxon>
        <taxon>Bacilli</taxon>
        <taxon>Lactobacillales</taxon>
        <taxon>Enterococcaceae</taxon>
        <taxon>Enterococcus</taxon>
    </lineage>
</organism>
<dbReference type="GO" id="GO:0005886">
    <property type="term" value="C:plasma membrane"/>
    <property type="evidence" value="ECO:0007669"/>
    <property type="project" value="UniProtKB-SubCell"/>
</dbReference>
<keyword evidence="7" id="KW-0460">Magnesium</keyword>
<evidence type="ECO:0000259" key="12">
    <source>
        <dbReference type="Pfam" id="PF00122"/>
    </source>
</evidence>
<dbReference type="Pfam" id="PF00702">
    <property type="entry name" value="Hydrolase"/>
    <property type="match status" value="1"/>
</dbReference>
<evidence type="ECO:0000256" key="7">
    <source>
        <dbReference type="ARBA" id="ARBA00022842"/>
    </source>
</evidence>
<comment type="similarity">
    <text evidence="2 11">Belongs to the cation transport ATPase (P-type) (TC 3.A.3) family. Type IB subfamily.</text>
</comment>
<feature type="transmembrane region" description="Helical" evidence="11">
    <location>
        <begin position="6"/>
        <end position="24"/>
    </location>
</feature>
<feature type="transmembrane region" description="Helical" evidence="11">
    <location>
        <begin position="66"/>
        <end position="97"/>
    </location>
</feature>
<comment type="caution">
    <text evidence="13">The sequence shown here is derived from an EMBL/GenBank/DDBJ whole genome shotgun (WGS) entry which is preliminary data.</text>
</comment>
<dbReference type="SFLD" id="SFLDS00003">
    <property type="entry name" value="Haloacid_Dehalogenase"/>
    <property type="match status" value="1"/>
</dbReference>
<protein>
    <submittedName>
        <fullName evidence="13">Cadmium-translocating P-type ATPase</fullName>
    </submittedName>
</protein>
<name>A0A367CDB1_9ENTE</name>
<dbReference type="InterPro" id="IPR023299">
    <property type="entry name" value="ATPase_P-typ_cyto_dom_N"/>
</dbReference>
<keyword evidence="3 11" id="KW-0812">Transmembrane</keyword>
<evidence type="ECO:0000256" key="11">
    <source>
        <dbReference type="RuleBase" id="RU362081"/>
    </source>
</evidence>
<dbReference type="InterPro" id="IPR051949">
    <property type="entry name" value="Cation_Transport_ATPase"/>
</dbReference>
<dbReference type="InterPro" id="IPR023214">
    <property type="entry name" value="HAD_sf"/>
</dbReference>
<keyword evidence="10 11" id="KW-0472">Membrane</keyword>
<dbReference type="Gene3D" id="2.70.150.10">
    <property type="entry name" value="Calcium-transporting ATPase, cytoplasmic transduction domain A"/>
    <property type="match status" value="1"/>
</dbReference>
<evidence type="ECO:0000256" key="1">
    <source>
        <dbReference type="ARBA" id="ARBA00004141"/>
    </source>
</evidence>
<dbReference type="InterPro" id="IPR018303">
    <property type="entry name" value="ATPase_P-typ_P_site"/>
</dbReference>
<dbReference type="InterPro" id="IPR044492">
    <property type="entry name" value="P_typ_ATPase_HD_dom"/>
</dbReference>
<feature type="transmembrane region" description="Helical" evidence="11">
    <location>
        <begin position="572"/>
        <end position="591"/>
    </location>
</feature>
<dbReference type="Gene3D" id="3.40.1110.10">
    <property type="entry name" value="Calcium-transporting ATPase, cytoplasmic domain N"/>
    <property type="match status" value="1"/>
</dbReference>
<evidence type="ECO:0000313" key="14">
    <source>
        <dbReference type="Proteomes" id="UP000252797"/>
    </source>
</evidence>
<dbReference type="Proteomes" id="UP000252797">
    <property type="component" value="Unassembled WGS sequence"/>
</dbReference>
<dbReference type="PRINTS" id="PR00119">
    <property type="entry name" value="CATATPASE"/>
</dbReference>
<evidence type="ECO:0000256" key="3">
    <source>
        <dbReference type="ARBA" id="ARBA00022692"/>
    </source>
</evidence>
<dbReference type="STRING" id="53345.LIU_07205"/>
<evidence type="ECO:0000256" key="5">
    <source>
        <dbReference type="ARBA" id="ARBA00022741"/>
    </source>
</evidence>
<feature type="transmembrane region" description="Helical" evidence="11">
    <location>
        <begin position="267"/>
        <end position="290"/>
    </location>
</feature>
<reference evidence="13 14" key="1">
    <citation type="submission" date="2015-06" db="EMBL/GenBank/DDBJ databases">
        <title>The Genome Sequence of Enterococcus durans 4EA1.</title>
        <authorList>
            <consortium name="The Broad Institute Genomics Platform"/>
            <consortium name="The Broad Institute Genome Sequencing Center for Infectious Disease"/>
            <person name="Earl A.M."/>
            <person name="Van Tyne D."/>
            <person name="Lebreton F."/>
            <person name="Saavedra J.T."/>
            <person name="Gilmore M.S."/>
            <person name="Manson Mcguire A."/>
            <person name="Clock S."/>
            <person name="Crupain M."/>
            <person name="Rangan U."/>
            <person name="Young S."/>
            <person name="Abouelleil A."/>
            <person name="Cao P."/>
            <person name="Chapman S.B."/>
            <person name="Griggs A."/>
            <person name="Priest M."/>
            <person name="Shea T."/>
            <person name="Wortman J."/>
            <person name="Nusbaum C."/>
            <person name="Birren B."/>
        </authorList>
    </citation>
    <scope>NUCLEOTIDE SEQUENCE [LARGE SCALE GENOMIC DNA]</scope>
    <source>
        <strain evidence="13 14">4EA1</strain>
    </source>
</reference>
<dbReference type="SFLD" id="SFLDG00002">
    <property type="entry name" value="C1.7:_P-type_atpase_like"/>
    <property type="match status" value="1"/>
</dbReference>
<keyword evidence="8" id="KW-1278">Translocase</keyword>
<evidence type="ECO:0000256" key="4">
    <source>
        <dbReference type="ARBA" id="ARBA00022723"/>
    </source>
</evidence>
<dbReference type="NCBIfam" id="TIGR01525">
    <property type="entry name" value="ATPase-IB_hvy"/>
    <property type="match status" value="1"/>
</dbReference>
<dbReference type="SUPFAM" id="SSF56784">
    <property type="entry name" value="HAD-like"/>
    <property type="match status" value="1"/>
</dbReference>
<dbReference type="GO" id="GO:0016887">
    <property type="term" value="F:ATP hydrolysis activity"/>
    <property type="evidence" value="ECO:0007669"/>
    <property type="project" value="InterPro"/>
</dbReference>
<dbReference type="RefSeq" id="WP_113845487.1">
    <property type="nucleotide sequence ID" value="NZ_LEPB01000004.1"/>
</dbReference>
<feature type="domain" description="P-type ATPase A" evidence="12">
    <location>
        <begin position="115"/>
        <end position="216"/>
    </location>
</feature>
<dbReference type="InterPro" id="IPR036412">
    <property type="entry name" value="HAD-like_sf"/>
</dbReference>